<evidence type="ECO:0000313" key="1">
    <source>
        <dbReference type="EMBL" id="PTQ86832.1"/>
    </source>
</evidence>
<dbReference type="AlphaFoldDB" id="A0A2T5ISM4"/>
<dbReference type="EMBL" id="QAOL01000008">
    <property type="protein sequence ID" value="PTQ86832.1"/>
    <property type="molecule type" value="Genomic_DNA"/>
</dbReference>
<accession>A0A2T5ISM4</accession>
<comment type="caution">
    <text evidence="1">The sequence shown here is derived from an EMBL/GenBank/DDBJ whole genome shotgun (WGS) entry which is preliminary data.</text>
</comment>
<gene>
    <name evidence="1" type="ORF">C8R28_100827</name>
</gene>
<protein>
    <submittedName>
        <fullName evidence="1">Uncharacterized protein</fullName>
    </submittedName>
</protein>
<organism evidence="1 2">
    <name type="scientific">Nitrosomonas ureae</name>
    <dbReference type="NCBI Taxonomy" id="44577"/>
    <lineage>
        <taxon>Bacteria</taxon>
        <taxon>Pseudomonadati</taxon>
        <taxon>Pseudomonadota</taxon>
        <taxon>Betaproteobacteria</taxon>
        <taxon>Nitrosomonadales</taxon>
        <taxon>Nitrosomonadaceae</taxon>
        <taxon>Nitrosomonas</taxon>
    </lineage>
</organism>
<sequence>MDFLNAKLPNLKPLKNSFVVDGVENDLRNLFIDLFEDMMAATAFDANVIGNGQLGSMDLIRKLVNVDGLALIDGLNEETATRYLYKAWKSRNKNGRGFHFLKTYLQLLFRGGFVVEQMAQVKSGSYPNELSPLSRADATKYPTSRVRVSIDSSKTDWENIIKMEPILRAIIPARLVLYFALLTTWRNRTYIGAAMMAGATTTIYPAASQPSEHSWQLYTGAAMTVVTINVIYPKP</sequence>
<evidence type="ECO:0000313" key="2">
    <source>
        <dbReference type="Proteomes" id="UP000244110"/>
    </source>
</evidence>
<dbReference type="RefSeq" id="WP_107786383.1">
    <property type="nucleotide sequence ID" value="NZ_QAOL01000008.1"/>
</dbReference>
<proteinExistence type="predicted"/>
<name>A0A2T5ISM4_9PROT</name>
<reference evidence="1 2" key="1">
    <citation type="submission" date="2018-04" db="EMBL/GenBank/DDBJ databases">
        <title>Active sludge and wastewater microbial communities from Klosterneuburg, Austria.</title>
        <authorList>
            <person name="Wagner M."/>
        </authorList>
    </citation>
    <scope>NUCLEOTIDE SEQUENCE [LARGE SCALE GENOMIC DNA]</scope>
    <source>
        <strain evidence="1 2">Nm4</strain>
    </source>
</reference>
<dbReference type="Proteomes" id="UP000244110">
    <property type="component" value="Unassembled WGS sequence"/>
</dbReference>